<dbReference type="KEGG" id="cwo:Cwoe_0227"/>
<gene>
    <name evidence="13" type="ordered locus">Cwoe_0227</name>
</gene>
<dbReference type="AlphaFoldDB" id="D3F5Z0"/>
<evidence type="ECO:0000256" key="3">
    <source>
        <dbReference type="ARBA" id="ARBA00012438"/>
    </source>
</evidence>
<dbReference type="Proteomes" id="UP000008229">
    <property type="component" value="Chromosome"/>
</dbReference>
<comment type="subcellular location">
    <subcellularLocation>
        <location evidence="2">Cell membrane</location>
    </subcellularLocation>
</comment>
<keyword evidence="9" id="KW-0902">Two-component regulatory system</keyword>
<keyword evidence="10" id="KW-0472">Membrane</keyword>
<keyword evidence="5" id="KW-0808">Transferase</keyword>
<feature type="domain" description="Histidine kinase" evidence="11">
    <location>
        <begin position="278"/>
        <end position="482"/>
    </location>
</feature>
<name>D3F5Z0_CONWI</name>
<feature type="domain" description="HAMP" evidence="12">
    <location>
        <begin position="217"/>
        <end position="270"/>
    </location>
</feature>
<dbReference type="SMART" id="SM00304">
    <property type="entry name" value="HAMP"/>
    <property type="match status" value="1"/>
</dbReference>
<dbReference type="SMART" id="SM00387">
    <property type="entry name" value="HATPase_c"/>
    <property type="match status" value="1"/>
</dbReference>
<evidence type="ECO:0000259" key="11">
    <source>
        <dbReference type="PROSITE" id="PS50109"/>
    </source>
</evidence>
<dbReference type="PANTHER" id="PTHR45436">
    <property type="entry name" value="SENSOR HISTIDINE KINASE YKOH"/>
    <property type="match status" value="1"/>
</dbReference>
<dbReference type="OrthoDB" id="9786919at2"/>
<keyword evidence="4" id="KW-0597">Phosphoprotein</keyword>
<dbReference type="HOGENOM" id="CLU_000445_89_6_11"/>
<evidence type="ECO:0000256" key="10">
    <source>
        <dbReference type="ARBA" id="ARBA00023136"/>
    </source>
</evidence>
<dbReference type="Gene3D" id="1.10.287.130">
    <property type="match status" value="1"/>
</dbReference>
<dbReference type="Gene3D" id="3.30.565.10">
    <property type="entry name" value="Histidine kinase-like ATPase, C-terminal domain"/>
    <property type="match status" value="1"/>
</dbReference>
<dbReference type="InterPro" id="IPR003661">
    <property type="entry name" value="HisK_dim/P_dom"/>
</dbReference>
<dbReference type="Gene3D" id="6.10.340.10">
    <property type="match status" value="1"/>
</dbReference>
<dbReference type="EC" id="2.7.13.3" evidence="3"/>
<proteinExistence type="predicted"/>
<comment type="catalytic activity">
    <reaction evidence="1">
        <text>ATP + protein L-histidine = ADP + protein N-phospho-L-histidine.</text>
        <dbReference type="EC" id="2.7.13.3"/>
    </reaction>
</comment>
<evidence type="ECO:0000256" key="6">
    <source>
        <dbReference type="ARBA" id="ARBA00022692"/>
    </source>
</evidence>
<dbReference type="InterPro" id="IPR036097">
    <property type="entry name" value="HisK_dim/P_sf"/>
</dbReference>
<organism evidence="13 14">
    <name type="scientific">Conexibacter woesei (strain DSM 14684 / CCUG 47730 / CIP 108061 / JCM 11494 / NBRC 100937 / ID131577)</name>
    <dbReference type="NCBI Taxonomy" id="469383"/>
    <lineage>
        <taxon>Bacteria</taxon>
        <taxon>Bacillati</taxon>
        <taxon>Actinomycetota</taxon>
        <taxon>Thermoleophilia</taxon>
        <taxon>Solirubrobacterales</taxon>
        <taxon>Conexibacteraceae</taxon>
        <taxon>Conexibacter</taxon>
    </lineage>
</organism>
<evidence type="ECO:0000256" key="5">
    <source>
        <dbReference type="ARBA" id="ARBA00022679"/>
    </source>
</evidence>
<dbReference type="GO" id="GO:0005886">
    <property type="term" value="C:plasma membrane"/>
    <property type="evidence" value="ECO:0007669"/>
    <property type="project" value="UniProtKB-SubCell"/>
</dbReference>
<keyword evidence="14" id="KW-1185">Reference proteome</keyword>
<dbReference type="SUPFAM" id="SSF158472">
    <property type="entry name" value="HAMP domain-like"/>
    <property type="match status" value="1"/>
</dbReference>
<evidence type="ECO:0000256" key="7">
    <source>
        <dbReference type="ARBA" id="ARBA00022777"/>
    </source>
</evidence>
<dbReference type="InterPro" id="IPR004358">
    <property type="entry name" value="Sig_transdc_His_kin-like_C"/>
</dbReference>
<dbReference type="Pfam" id="PF00672">
    <property type="entry name" value="HAMP"/>
    <property type="match status" value="1"/>
</dbReference>
<dbReference type="eggNOG" id="COG2205">
    <property type="taxonomic scope" value="Bacteria"/>
</dbReference>
<evidence type="ECO:0000256" key="4">
    <source>
        <dbReference type="ARBA" id="ARBA00022553"/>
    </source>
</evidence>
<reference evidence="13 14" key="1">
    <citation type="journal article" date="2010" name="Stand. Genomic Sci.">
        <title>Complete genome sequence of Conexibacter woesei type strain (ID131577).</title>
        <authorList>
            <person name="Pukall R."/>
            <person name="Lapidus A."/>
            <person name="Glavina Del Rio T."/>
            <person name="Copeland A."/>
            <person name="Tice H."/>
            <person name="Cheng J.-F."/>
            <person name="Lucas S."/>
            <person name="Chen F."/>
            <person name="Nolan M."/>
            <person name="Bruce D."/>
            <person name="Goodwin L."/>
            <person name="Pitluck S."/>
            <person name="Mavromatis K."/>
            <person name="Ivanova N."/>
            <person name="Ovchinnikova G."/>
            <person name="Pati A."/>
            <person name="Chen A."/>
            <person name="Palaniappan K."/>
            <person name="Land M."/>
            <person name="Hauser L."/>
            <person name="Chang Y.-J."/>
            <person name="Jeffries C.D."/>
            <person name="Chain P."/>
            <person name="Meincke L."/>
            <person name="Sims D."/>
            <person name="Brettin T."/>
            <person name="Detter J.C."/>
            <person name="Rohde M."/>
            <person name="Goeker M."/>
            <person name="Bristow J."/>
            <person name="Eisen J.A."/>
            <person name="Markowitz V."/>
            <person name="Kyrpides N.C."/>
            <person name="Klenk H.-P."/>
            <person name="Hugenholtz P."/>
        </authorList>
    </citation>
    <scope>NUCLEOTIDE SEQUENCE [LARGE SCALE GENOMIC DNA]</scope>
    <source>
        <strain evidence="14">DSM 14684 / CIP 108061 / JCM 11494 / NBRC 100937 / ID131577</strain>
    </source>
</reference>
<evidence type="ECO:0000313" key="14">
    <source>
        <dbReference type="Proteomes" id="UP000008229"/>
    </source>
</evidence>
<evidence type="ECO:0000256" key="9">
    <source>
        <dbReference type="ARBA" id="ARBA00023012"/>
    </source>
</evidence>
<dbReference type="CDD" id="cd06225">
    <property type="entry name" value="HAMP"/>
    <property type="match status" value="1"/>
</dbReference>
<dbReference type="InterPro" id="IPR003660">
    <property type="entry name" value="HAMP_dom"/>
</dbReference>
<dbReference type="InterPro" id="IPR003594">
    <property type="entry name" value="HATPase_dom"/>
</dbReference>
<dbReference type="CDD" id="cd00075">
    <property type="entry name" value="HATPase"/>
    <property type="match status" value="1"/>
</dbReference>
<dbReference type="PANTHER" id="PTHR45436:SF5">
    <property type="entry name" value="SENSOR HISTIDINE KINASE TRCS"/>
    <property type="match status" value="1"/>
</dbReference>
<evidence type="ECO:0000256" key="8">
    <source>
        <dbReference type="ARBA" id="ARBA00022989"/>
    </source>
</evidence>
<dbReference type="EMBL" id="CP001854">
    <property type="protein sequence ID" value="ADB48663.1"/>
    <property type="molecule type" value="Genomic_DNA"/>
</dbReference>
<dbReference type="GO" id="GO:0000155">
    <property type="term" value="F:phosphorelay sensor kinase activity"/>
    <property type="evidence" value="ECO:0007669"/>
    <property type="project" value="InterPro"/>
</dbReference>
<evidence type="ECO:0000256" key="1">
    <source>
        <dbReference type="ARBA" id="ARBA00000085"/>
    </source>
</evidence>
<dbReference type="InterPro" id="IPR050428">
    <property type="entry name" value="TCS_sensor_his_kinase"/>
</dbReference>
<dbReference type="PROSITE" id="PS50885">
    <property type="entry name" value="HAMP"/>
    <property type="match status" value="1"/>
</dbReference>
<accession>D3F5Z0</accession>
<keyword evidence="8" id="KW-1133">Transmembrane helix</keyword>
<dbReference type="STRING" id="469383.Cwoe_0227"/>
<evidence type="ECO:0000259" key="12">
    <source>
        <dbReference type="PROSITE" id="PS50885"/>
    </source>
</evidence>
<dbReference type="SMART" id="SM00388">
    <property type="entry name" value="HisKA"/>
    <property type="match status" value="1"/>
</dbReference>
<keyword evidence="6" id="KW-0812">Transmembrane</keyword>
<dbReference type="CDD" id="cd00082">
    <property type="entry name" value="HisKA"/>
    <property type="match status" value="1"/>
</dbReference>
<dbReference type="RefSeq" id="WP_012931716.1">
    <property type="nucleotide sequence ID" value="NC_013739.1"/>
</dbReference>
<dbReference type="Pfam" id="PF00512">
    <property type="entry name" value="HisKA"/>
    <property type="match status" value="1"/>
</dbReference>
<dbReference type="Pfam" id="PF02518">
    <property type="entry name" value="HATPase_c"/>
    <property type="match status" value="1"/>
</dbReference>
<dbReference type="SUPFAM" id="SSF55874">
    <property type="entry name" value="ATPase domain of HSP90 chaperone/DNA topoisomerase II/histidine kinase"/>
    <property type="match status" value="1"/>
</dbReference>
<dbReference type="InterPro" id="IPR036890">
    <property type="entry name" value="HATPase_C_sf"/>
</dbReference>
<dbReference type="PRINTS" id="PR00344">
    <property type="entry name" value="BCTRLSENSOR"/>
</dbReference>
<dbReference type="InterPro" id="IPR005467">
    <property type="entry name" value="His_kinase_dom"/>
</dbReference>
<dbReference type="SUPFAM" id="SSF47384">
    <property type="entry name" value="Homodimeric domain of signal transducing histidine kinase"/>
    <property type="match status" value="1"/>
</dbReference>
<keyword evidence="7 13" id="KW-0418">Kinase</keyword>
<sequence length="482" mass="50720" precursor="true">MSFRRRVVLLVAAAVATAILGASALVYVVMRSELYAQLDERLRAQAPQAFFLPTSTERALGVQPPRGERRLKVLMRAPSDTITFPLPLSELSLYERARKTRGRIVVPGPLGASTAVAQLVNVNGAVLGDDIGGPTLPTSDRTFAVAARQADAFFSDAEVDGVDVRMLTVAGPDGSALTVAEPREDVDSALRRLLAILIGVSGTGVAAAAGLGVLVSRRALVPVVHLTDATEHVAATQDLSRRIDVHGGDELARMATSFNTMLAALDGARAAQRQLVSDASHELRTPLTAVRTSIEALAGAPDLPAAERARVLDAARVQLEDLSVLVGDLVDLARPAAPAEEVEDVRLDLLVGEAVERARRHAPDATFRLDASESLVRAAPGRLHRAVGNLLDNAVKHGGADGSVDVCVRGGEVRVRDHGPGIAPEDLPHVFDRFYRARRARGLPGAGLGLAIVRQVAEAHGGSVRAESPDDGGARLVLSLPS</sequence>
<evidence type="ECO:0000313" key="13">
    <source>
        <dbReference type="EMBL" id="ADB48663.1"/>
    </source>
</evidence>
<reference evidence="14" key="2">
    <citation type="submission" date="2010-01" db="EMBL/GenBank/DDBJ databases">
        <title>The complete genome of Conexibacter woesei DSM 14684.</title>
        <authorList>
            <consortium name="US DOE Joint Genome Institute (JGI-PGF)"/>
            <person name="Lucas S."/>
            <person name="Copeland A."/>
            <person name="Lapidus A."/>
            <person name="Glavina del Rio T."/>
            <person name="Dalin E."/>
            <person name="Tice H."/>
            <person name="Bruce D."/>
            <person name="Goodwin L."/>
            <person name="Pitluck S."/>
            <person name="Kyrpides N."/>
            <person name="Mavromatis K."/>
            <person name="Ivanova N."/>
            <person name="Mikhailova N."/>
            <person name="Chertkov O."/>
            <person name="Brettin T."/>
            <person name="Detter J.C."/>
            <person name="Han C."/>
            <person name="Larimer F."/>
            <person name="Land M."/>
            <person name="Hauser L."/>
            <person name="Markowitz V."/>
            <person name="Cheng J.-F."/>
            <person name="Hugenholtz P."/>
            <person name="Woyke T."/>
            <person name="Wu D."/>
            <person name="Pukall R."/>
            <person name="Steenblock K."/>
            <person name="Schneider S."/>
            <person name="Klenk H.-P."/>
            <person name="Eisen J.A."/>
        </authorList>
    </citation>
    <scope>NUCLEOTIDE SEQUENCE [LARGE SCALE GENOMIC DNA]</scope>
    <source>
        <strain evidence="14">DSM 14684 / CIP 108061 / JCM 11494 / NBRC 100937 / ID131577</strain>
    </source>
</reference>
<dbReference type="PROSITE" id="PS50109">
    <property type="entry name" value="HIS_KIN"/>
    <property type="match status" value="1"/>
</dbReference>
<protein>
    <recommendedName>
        <fullName evidence="3">histidine kinase</fullName>
        <ecNumber evidence="3">2.7.13.3</ecNumber>
    </recommendedName>
</protein>
<evidence type="ECO:0000256" key="2">
    <source>
        <dbReference type="ARBA" id="ARBA00004236"/>
    </source>
</evidence>